<feature type="domain" description="FlgD/Vpr Ig-like" evidence="1">
    <location>
        <begin position="681"/>
        <end position="737"/>
    </location>
</feature>
<protein>
    <submittedName>
        <fullName evidence="2">T9SS type A sorting domain-containing protein</fullName>
    </submittedName>
</protein>
<dbReference type="EMBL" id="JAGQHR010000013">
    <property type="protein sequence ID" value="MCA9726245.1"/>
    <property type="molecule type" value="Genomic_DNA"/>
</dbReference>
<evidence type="ECO:0000313" key="2">
    <source>
        <dbReference type="EMBL" id="MCA9726245.1"/>
    </source>
</evidence>
<proteinExistence type="predicted"/>
<reference evidence="2" key="2">
    <citation type="journal article" date="2021" name="Microbiome">
        <title>Successional dynamics and alternative stable states in a saline activated sludge microbial community over 9 years.</title>
        <authorList>
            <person name="Wang Y."/>
            <person name="Ye J."/>
            <person name="Ju F."/>
            <person name="Liu L."/>
            <person name="Boyd J.A."/>
            <person name="Deng Y."/>
            <person name="Parks D.H."/>
            <person name="Jiang X."/>
            <person name="Yin X."/>
            <person name="Woodcroft B.J."/>
            <person name="Tyson G.W."/>
            <person name="Hugenholtz P."/>
            <person name="Polz M.F."/>
            <person name="Zhang T."/>
        </authorList>
    </citation>
    <scope>NUCLEOTIDE SEQUENCE</scope>
    <source>
        <strain evidence="2">HKST-UBA01</strain>
    </source>
</reference>
<dbReference type="AlphaFoldDB" id="A0A956LXU5"/>
<dbReference type="PANTHER" id="PTHR47199:SF2">
    <property type="entry name" value="PHOTOSYSTEM II STABILITY_ASSEMBLY FACTOR HCF136, CHLOROPLASTIC"/>
    <property type="match status" value="1"/>
</dbReference>
<dbReference type="Gene3D" id="2.130.10.10">
    <property type="entry name" value="YVTN repeat-like/Quinoprotein amine dehydrogenase"/>
    <property type="match status" value="3"/>
</dbReference>
<dbReference type="InterPro" id="IPR025965">
    <property type="entry name" value="FlgD/Vpr_Ig-like"/>
</dbReference>
<dbReference type="InterPro" id="IPR026444">
    <property type="entry name" value="Secre_tail"/>
</dbReference>
<organism evidence="2 3">
    <name type="scientific">Eiseniibacteriota bacterium</name>
    <dbReference type="NCBI Taxonomy" id="2212470"/>
    <lineage>
        <taxon>Bacteria</taxon>
        <taxon>Candidatus Eiseniibacteriota</taxon>
    </lineage>
</organism>
<evidence type="ECO:0000313" key="3">
    <source>
        <dbReference type="Proteomes" id="UP000697710"/>
    </source>
</evidence>
<dbReference type="Pfam" id="PF13860">
    <property type="entry name" value="FlgD_ig"/>
    <property type="match status" value="1"/>
</dbReference>
<dbReference type="PANTHER" id="PTHR47199">
    <property type="entry name" value="PHOTOSYSTEM II STABILITY/ASSEMBLY FACTOR HCF136, CHLOROPLASTIC"/>
    <property type="match status" value="1"/>
</dbReference>
<name>A0A956LXU5_UNCEI</name>
<accession>A0A956LXU5</accession>
<dbReference type="InterPro" id="IPR015943">
    <property type="entry name" value="WD40/YVTN_repeat-like_dom_sf"/>
</dbReference>
<dbReference type="SUPFAM" id="SSF50939">
    <property type="entry name" value="Sialidases"/>
    <property type="match status" value="1"/>
</dbReference>
<dbReference type="NCBIfam" id="TIGR04183">
    <property type="entry name" value="Por_Secre_tail"/>
    <property type="match status" value="1"/>
</dbReference>
<dbReference type="Gene3D" id="2.60.40.4070">
    <property type="match status" value="1"/>
</dbReference>
<sequence length="750" mass="80024">MPRSSLVPAAGSWSRPFRTSRGSAFADSRWIRRLGSPSTFLGAILLTWQVLPAEATTYSWAQPRPQGNAIHDLAFVDDLTGYGVGERGSVVRTEDGGESWQLITDINAFTADLHALEILPDGTLLAAGAAPGIFRSVDDGVTWEEVANPAGTTLWALDRGASGRLDAAGNGGIVLRSTDDGDSWVSIGPGIGSIAAQHWSSELVGIVVGDDVAHRTTDGGQTWNQMFAFDAFGYRDTYFVDPQHGFVTADFQYWETTDGGVSWTHHDQFVSPLYRHRTVAVDTMHWFSVTHLEGAELWETTDGGSSWTQRVNHEALGFLGLTRLPSGRLLASSTNGDQLYSDDGIAFTNATQTLDGGRPAPINMMGGTPGGILFAVNERSIGSEETWMRSDDGGRNWYVPAGSPDLNRVSTICFSDDAHGVVCAYDQVRYTDDGGDSWSSVLLPNSNRATDSAWIGGAFFLSSYRVGGTAIPVFRSTDGGASWSSWSSGISASFSGGAIEFLNTTTGFVGGGISTAAALYRTTNGGANWTSVPVSGLPGAMIDMHWFDDQNGLAALFSFGIYRTTNGGSTWTQVSSVRTTDLNFRDANVGFACYASSSPQAQRTTDGGATWTVLDPPVPRPSFVYPTSDGFVVGGSETRIVHATDLSPASVPSDPTLPTGLVLGTAMPNPATDRVTLQWSTQETGSVAIDVHTVDGRVVREVYRGSTAAGDHRVEWDGRDAKGRLVPSGTYFFSASNGRGTQTRRVVVIR</sequence>
<evidence type="ECO:0000259" key="1">
    <source>
        <dbReference type="Pfam" id="PF13860"/>
    </source>
</evidence>
<comment type="caution">
    <text evidence="2">The sequence shown here is derived from an EMBL/GenBank/DDBJ whole genome shotgun (WGS) entry which is preliminary data.</text>
</comment>
<dbReference type="CDD" id="cd15482">
    <property type="entry name" value="Sialidase_non-viral"/>
    <property type="match status" value="1"/>
</dbReference>
<dbReference type="Proteomes" id="UP000697710">
    <property type="component" value="Unassembled WGS sequence"/>
</dbReference>
<reference evidence="2" key="1">
    <citation type="submission" date="2020-04" db="EMBL/GenBank/DDBJ databases">
        <authorList>
            <person name="Zhang T."/>
        </authorList>
    </citation>
    <scope>NUCLEOTIDE SEQUENCE</scope>
    <source>
        <strain evidence="2">HKST-UBA01</strain>
    </source>
</reference>
<dbReference type="SUPFAM" id="SSF110296">
    <property type="entry name" value="Oligoxyloglucan reducing end-specific cellobiohydrolase"/>
    <property type="match status" value="1"/>
</dbReference>
<dbReference type="InterPro" id="IPR036278">
    <property type="entry name" value="Sialidase_sf"/>
</dbReference>
<gene>
    <name evidence="2" type="ORF">KC729_01075</name>
</gene>